<keyword evidence="2" id="KW-1185">Reference proteome</keyword>
<reference evidence="1" key="1">
    <citation type="submission" date="2020-09" db="EMBL/GenBank/DDBJ databases">
        <title>Genome-Enabled Discovery of Anthraquinone Biosynthesis in Senna tora.</title>
        <authorList>
            <person name="Kang S.-H."/>
            <person name="Pandey R.P."/>
            <person name="Lee C.-M."/>
            <person name="Sim J.-S."/>
            <person name="Jeong J.-T."/>
            <person name="Choi B.-S."/>
            <person name="Jung M."/>
            <person name="Ginzburg D."/>
            <person name="Zhao K."/>
            <person name="Won S.Y."/>
            <person name="Oh T.-J."/>
            <person name="Yu Y."/>
            <person name="Kim N.-H."/>
            <person name="Lee O.R."/>
            <person name="Lee T.-H."/>
            <person name="Bashyal P."/>
            <person name="Kim T.-S."/>
            <person name="Lee W.-H."/>
            <person name="Kawkins C."/>
            <person name="Kim C.-K."/>
            <person name="Kim J.S."/>
            <person name="Ahn B.O."/>
            <person name="Rhee S.Y."/>
            <person name="Sohng J.K."/>
        </authorList>
    </citation>
    <scope>NUCLEOTIDE SEQUENCE</scope>
    <source>
        <tissue evidence="1">Leaf</tissue>
    </source>
</reference>
<gene>
    <name evidence="1" type="ORF">G2W53_038027</name>
</gene>
<dbReference type="AlphaFoldDB" id="A0A834W4U0"/>
<accession>A0A834W4U0</accession>
<evidence type="ECO:0000313" key="2">
    <source>
        <dbReference type="Proteomes" id="UP000634136"/>
    </source>
</evidence>
<evidence type="ECO:0000313" key="1">
    <source>
        <dbReference type="EMBL" id="KAF7805866.1"/>
    </source>
</evidence>
<proteinExistence type="predicted"/>
<comment type="caution">
    <text evidence="1">The sequence shown here is derived from an EMBL/GenBank/DDBJ whole genome shotgun (WGS) entry which is preliminary data.</text>
</comment>
<name>A0A834W4U0_9FABA</name>
<sequence length="41" mass="4689">MGDDTKRFRFRLVGVGGISNKESMFHESGGNNHIKRIQLKK</sequence>
<dbReference type="Proteomes" id="UP000634136">
    <property type="component" value="Unassembled WGS sequence"/>
</dbReference>
<organism evidence="1 2">
    <name type="scientific">Senna tora</name>
    <dbReference type="NCBI Taxonomy" id="362788"/>
    <lineage>
        <taxon>Eukaryota</taxon>
        <taxon>Viridiplantae</taxon>
        <taxon>Streptophyta</taxon>
        <taxon>Embryophyta</taxon>
        <taxon>Tracheophyta</taxon>
        <taxon>Spermatophyta</taxon>
        <taxon>Magnoliopsida</taxon>
        <taxon>eudicotyledons</taxon>
        <taxon>Gunneridae</taxon>
        <taxon>Pentapetalae</taxon>
        <taxon>rosids</taxon>
        <taxon>fabids</taxon>
        <taxon>Fabales</taxon>
        <taxon>Fabaceae</taxon>
        <taxon>Caesalpinioideae</taxon>
        <taxon>Cassia clade</taxon>
        <taxon>Senna</taxon>
    </lineage>
</organism>
<protein>
    <submittedName>
        <fullName evidence="1">Uncharacterized protein</fullName>
    </submittedName>
</protein>
<dbReference type="EMBL" id="JAAIUW010000012">
    <property type="protein sequence ID" value="KAF7805866.1"/>
    <property type="molecule type" value="Genomic_DNA"/>
</dbReference>